<evidence type="ECO:0000256" key="5">
    <source>
        <dbReference type="ARBA" id="ARBA00022842"/>
    </source>
</evidence>
<dbReference type="EC" id="5.4.2.-" evidence="11"/>
<dbReference type="RefSeq" id="WP_377976959.1">
    <property type="nucleotide sequence ID" value="NZ_JBBKYA010000004.1"/>
</dbReference>
<dbReference type="SUPFAM" id="SSF53738">
    <property type="entry name" value="Phosphoglucomutase, first 3 domains"/>
    <property type="match status" value="3"/>
</dbReference>
<dbReference type="InterPro" id="IPR005841">
    <property type="entry name" value="Alpha-D-phosphohexomutase_SF"/>
</dbReference>
<dbReference type="PANTHER" id="PTHR45745:SF1">
    <property type="entry name" value="PHOSPHOGLUCOMUTASE 2B-RELATED"/>
    <property type="match status" value="1"/>
</dbReference>
<organism evidence="11 12">
    <name type="scientific">Aquirufa echingensis</name>
    <dbReference type="NCBI Taxonomy" id="3096516"/>
    <lineage>
        <taxon>Bacteria</taxon>
        <taxon>Pseudomonadati</taxon>
        <taxon>Bacteroidota</taxon>
        <taxon>Cytophagia</taxon>
        <taxon>Cytophagales</taxon>
        <taxon>Flectobacillaceae</taxon>
        <taxon>Aquirufa</taxon>
    </lineage>
</organism>
<keyword evidence="12" id="KW-1185">Reference proteome</keyword>
<feature type="domain" description="Alpha-D-phosphohexomutase alpha/beta/alpha" evidence="8">
    <location>
        <begin position="48"/>
        <end position="185"/>
    </location>
</feature>
<dbReference type="InterPro" id="IPR005845">
    <property type="entry name" value="A-D-PHexomutase_a/b/a-II"/>
</dbReference>
<evidence type="ECO:0000256" key="3">
    <source>
        <dbReference type="ARBA" id="ARBA00022553"/>
    </source>
</evidence>
<dbReference type="GO" id="GO:0016853">
    <property type="term" value="F:isomerase activity"/>
    <property type="evidence" value="ECO:0007669"/>
    <property type="project" value="UniProtKB-KW"/>
</dbReference>
<evidence type="ECO:0000259" key="10">
    <source>
        <dbReference type="Pfam" id="PF02880"/>
    </source>
</evidence>
<evidence type="ECO:0000256" key="4">
    <source>
        <dbReference type="ARBA" id="ARBA00022723"/>
    </source>
</evidence>
<name>A0ABW6D413_9BACT</name>
<dbReference type="Gene3D" id="3.30.310.50">
    <property type="entry name" value="Alpha-D-phosphohexomutase, C-terminal domain"/>
    <property type="match status" value="1"/>
</dbReference>
<gene>
    <name evidence="11" type="ORF">SKC38_09805</name>
</gene>
<dbReference type="InterPro" id="IPR036900">
    <property type="entry name" value="A-D-PHexomutase_C_sf"/>
</dbReference>
<dbReference type="Proteomes" id="UP001598114">
    <property type="component" value="Unassembled WGS sequence"/>
</dbReference>
<comment type="caution">
    <text evidence="11">The sequence shown here is derived from an EMBL/GenBank/DDBJ whole genome shotgun (WGS) entry which is preliminary data.</text>
</comment>
<dbReference type="SUPFAM" id="SSF55957">
    <property type="entry name" value="Phosphoglucomutase, C-terminal domain"/>
    <property type="match status" value="1"/>
</dbReference>
<feature type="domain" description="Alpha-D-phosphohexomutase alpha/beta/alpha" evidence="10">
    <location>
        <begin position="324"/>
        <end position="441"/>
    </location>
</feature>
<evidence type="ECO:0000313" key="11">
    <source>
        <dbReference type="EMBL" id="MFD3276521.1"/>
    </source>
</evidence>
<comment type="cofactor">
    <cofactor evidence="1">
        <name>Mg(2+)</name>
        <dbReference type="ChEBI" id="CHEBI:18420"/>
    </cofactor>
</comment>
<dbReference type="Pfam" id="PF02880">
    <property type="entry name" value="PGM_PMM_III"/>
    <property type="match status" value="1"/>
</dbReference>
<dbReference type="InterPro" id="IPR005844">
    <property type="entry name" value="A-D-PHexomutase_a/b/a-I"/>
</dbReference>
<keyword evidence="5 7" id="KW-0460">Magnesium</keyword>
<evidence type="ECO:0000259" key="9">
    <source>
        <dbReference type="Pfam" id="PF02879"/>
    </source>
</evidence>
<evidence type="ECO:0000256" key="7">
    <source>
        <dbReference type="RuleBase" id="RU004326"/>
    </source>
</evidence>
<proteinExistence type="inferred from homology"/>
<dbReference type="PROSITE" id="PS00710">
    <property type="entry name" value="PGM_PMM"/>
    <property type="match status" value="1"/>
</dbReference>
<dbReference type="PRINTS" id="PR00509">
    <property type="entry name" value="PGMPMM"/>
</dbReference>
<evidence type="ECO:0000313" key="12">
    <source>
        <dbReference type="Proteomes" id="UP001598114"/>
    </source>
</evidence>
<dbReference type="Gene3D" id="3.40.120.10">
    <property type="entry name" value="Alpha-D-Glucose-1,6-Bisphosphate, subunit A, domain 3"/>
    <property type="match status" value="3"/>
</dbReference>
<evidence type="ECO:0000256" key="1">
    <source>
        <dbReference type="ARBA" id="ARBA00001946"/>
    </source>
</evidence>
<dbReference type="InterPro" id="IPR005846">
    <property type="entry name" value="A-D-PHexomutase_a/b/a-III"/>
</dbReference>
<dbReference type="Pfam" id="PF02879">
    <property type="entry name" value="PGM_PMM_II"/>
    <property type="match status" value="1"/>
</dbReference>
<accession>A0ABW6D413</accession>
<feature type="domain" description="Alpha-D-phosphohexomutase alpha/beta/alpha" evidence="9">
    <location>
        <begin position="209"/>
        <end position="313"/>
    </location>
</feature>
<dbReference type="CDD" id="cd05799">
    <property type="entry name" value="PGM2"/>
    <property type="match status" value="1"/>
</dbReference>
<keyword evidence="3" id="KW-0597">Phosphoprotein</keyword>
<dbReference type="InterPro" id="IPR016066">
    <property type="entry name" value="A-D-PHexomutase_CS"/>
</dbReference>
<protein>
    <submittedName>
        <fullName evidence="11">Phospho-sugar mutase</fullName>
        <ecNumber evidence="11">5.4.2.-</ecNumber>
    </submittedName>
</protein>
<reference evidence="11 12" key="1">
    <citation type="submission" date="2024-03" db="EMBL/GenBank/DDBJ databases">
        <title>Aquirufa genome sequencing.</title>
        <authorList>
            <person name="Pitt A."/>
            <person name="Hahn M.W."/>
        </authorList>
    </citation>
    <scope>NUCLEOTIDE SEQUENCE [LARGE SCALE GENOMIC DNA]</scope>
    <source>
        <strain evidence="11 12">PLAD-142S6K</strain>
    </source>
</reference>
<dbReference type="InterPro" id="IPR016055">
    <property type="entry name" value="A-D-PHexomutase_a/b/a-I/II/III"/>
</dbReference>
<keyword evidence="4 7" id="KW-0479">Metal-binding</keyword>
<dbReference type="Pfam" id="PF02878">
    <property type="entry name" value="PGM_PMM_I"/>
    <property type="match status" value="1"/>
</dbReference>
<evidence type="ECO:0000256" key="2">
    <source>
        <dbReference type="ARBA" id="ARBA00010231"/>
    </source>
</evidence>
<dbReference type="PANTHER" id="PTHR45745">
    <property type="entry name" value="PHOSPHOMANNOMUTASE 45A"/>
    <property type="match status" value="1"/>
</dbReference>
<comment type="similarity">
    <text evidence="2 7">Belongs to the phosphohexose mutase family.</text>
</comment>
<keyword evidence="6 11" id="KW-0413">Isomerase</keyword>
<evidence type="ECO:0000256" key="6">
    <source>
        <dbReference type="ARBA" id="ARBA00023235"/>
    </source>
</evidence>
<dbReference type="EMBL" id="JBBKYA010000004">
    <property type="protein sequence ID" value="MFD3276521.1"/>
    <property type="molecule type" value="Genomic_DNA"/>
</dbReference>
<evidence type="ECO:0000259" key="8">
    <source>
        <dbReference type="Pfam" id="PF02878"/>
    </source>
</evidence>
<sequence>MTFDATTQANIDQWLNGPYDAETKTQIQAMIAAGEQTALTDSFYKSLEFGTGGMRGEMGVGCNRMNQYTVGAATQGFANYLNKCLPKQKIKVAIAHDSRNNSPEFTRIAANIFTANGIEVYLFPALRPTPQLSFTVRELGCQAGLVITASHNPKEYNGYKAYWADGSQVVAPHDKNIVAEVNAISTVADIKFEGNDSLLHLLDESIDAAYLTTIKDNCRKPDVIQRQKDLKIVFSPIHGTGITLVPKALELLGFEAVTVVEEQAIPNGNFPTVVYPNPEEKEAMTLALNKAKAIDADLVIATDPDADRVGAAVKNQHGEWVLLNGNQMASLILYYLLKVTDLKGNEFVAKTIVTTDLIDKMCASKGVPCYNTLTGFKYIAQVIRELEGKEKFIGGGEESYGYLIGDAVRDKDAVASCAMIAELTAYAKDQGKSLFDFLAEMYIENNFYYEGLISLTKKGKAGAEEIKQMMINLRSNVPASVAGSKPVTVLDYEGLVSTDLVSGIQTPITVGRGIEASNVIQLILADGSKVSARPSGTEPKIKFYVSVNAPLASAADFDKTFAALQEKVGVIQKDLGLV</sequence>